<dbReference type="PROSITE" id="PS00455">
    <property type="entry name" value="AMP_BINDING"/>
    <property type="match status" value="1"/>
</dbReference>
<dbReference type="SUPFAM" id="SSF56801">
    <property type="entry name" value="Acetyl-CoA synthetase-like"/>
    <property type="match status" value="1"/>
</dbReference>
<feature type="domain" description="AMP-binding enzyme C-terminal" evidence="4">
    <location>
        <begin position="454"/>
        <end position="528"/>
    </location>
</feature>
<feature type="non-terminal residue" evidence="5">
    <location>
        <position position="550"/>
    </location>
</feature>
<dbReference type="Pfam" id="PF13193">
    <property type="entry name" value="AMP-binding_C"/>
    <property type="match status" value="1"/>
</dbReference>
<dbReference type="STRING" id="268475.A0A0V1HJ96"/>
<dbReference type="PANTHER" id="PTHR43201:SF8">
    <property type="entry name" value="ACYL-COA SYNTHETASE FAMILY MEMBER 3"/>
    <property type="match status" value="1"/>
</dbReference>
<dbReference type="PANTHER" id="PTHR43201">
    <property type="entry name" value="ACYL-COA SYNTHETASE"/>
    <property type="match status" value="1"/>
</dbReference>
<feature type="non-terminal residue" evidence="5">
    <location>
        <position position="1"/>
    </location>
</feature>
<comment type="similarity">
    <text evidence="1">Belongs to the ATP-dependent AMP-binding enzyme family.</text>
</comment>
<evidence type="ECO:0000259" key="3">
    <source>
        <dbReference type="Pfam" id="PF00501"/>
    </source>
</evidence>
<dbReference type="Pfam" id="PF00501">
    <property type="entry name" value="AMP-binding"/>
    <property type="match status" value="1"/>
</dbReference>
<dbReference type="InterPro" id="IPR020845">
    <property type="entry name" value="AMP-binding_CS"/>
</dbReference>
<sequence length="550" mass="61367">LLLNIVFFSLLIVRSLYLAIFLFFFLPSTMNRVYLPVQNRSRLFFNAARLYASSSSSENVFSCIDFHLPNKNAFFNPTDGNHCSYYSFQSLVHRLGSWLRKDMQVDVGDRVCAQVPKSVFALALCYASMKIGAIYVPVNTAHPNSVVKYLLEDARPKLLLVDDHSGETVVNVRGKQFANLTNVVGLRQAQLQSSYHSADPYVLAVDSNHVAALCYTSGTTGRPKGAMITHGNLTSNAKTLAKMWCMNADDRLLHALPIYHVHGLFISLNACLFAGGEAILLDHYDCDQMAKAIPTANVFMGVPTYFTRLAKRGYCRADLWKSMRLLVSGSAPLTEATWQEYARKADHQILERYGMTEGQVICSNPYHGPRKPGTVGMALPGVEISIRQGVLHYRGENVCRGYWHDEEKTRTAFSEDGFFNSGDLASIDSDGYVTILGRSSDLIISGGLNVYPKEVELVLDSISGVEESAVVGVPHEDLGEAVIAVLVIDHGRKPITEEQVKQQLKPYLANYKIPKRIIFVDQLPRNAMSKVEKNLLRERMKNIFVKNKSH</sequence>
<dbReference type="InterPro" id="IPR045851">
    <property type="entry name" value="AMP-bd_C_sf"/>
</dbReference>
<keyword evidence="2" id="KW-1133">Transmembrane helix</keyword>
<protein>
    <submittedName>
        <fullName evidence="5">Malonate--CoA ligase</fullName>
    </submittedName>
</protein>
<evidence type="ECO:0000313" key="5">
    <source>
        <dbReference type="EMBL" id="KRZ10399.1"/>
    </source>
</evidence>
<dbReference type="InterPro" id="IPR042099">
    <property type="entry name" value="ANL_N_sf"/>
</dbReference>
<evidence type="ECO:0000259" key="4">
    <source>
        <dbReference type="Pfam" id="PF13193"/>
    </source>
</evidence>
<dbReference type="OrthoDB" id="2962993at2759"/>
<dbReference type="AlphaFoldDB" id="A0A0V1HJ96"/>
<dbReference type="InterPro" id="IPR000873">
    <property type="entry name" value="AMP-dep_synth/lig_dom"/>
</dbReference>
<keyword evidence="6" id="KW-1185">Reference proteome</keyword>
<dbReference type="Gene3D" id="3.30.300.30">
    <property type="match status" value="1"/>
</dbReference>
<dbReference type="InterPro" id="IPR025110">
    <property type="entry name" value="AMP-bd_C"/>
</dbReference>
<comment type="caution">
    <text evidence="5">The sequence shown here is derived from an EMBL/GenBank/DDBJ whole genome shotgun (WGS) entry which is preliminary data.</text>
</comment>
<gene>
    <name evidence="5" type="primary">AAE13</name>
    <name evidence="5" type="ORF">T11_3114</name>
</gene>
<reference evidence="5 6" key="1">
    <citation type="submission" date="2015-01" db="EMBL/GenBank/DDBJ databases">
        <title>Evolution of Trichinella species and genotypes.</title>
        <authorList>
            <person name="Korhonen P.K."/>
            <person name="Edoardo P."/>
            <person name="Giuseppe L.R."/>
            <person name="Gasser R.B."/>
        </authorList>
    </citation>
    <scope>NUCLEOTIDE SEQUENCE [LARGE SCALE GENOMIC DNA]</scope>
    <source>
        <strain evidence="5">ISS1029</strain>
    </source>
</reference>
<keyword evidence="2" id="KW-0812">Transmembrane</keyword>
<dbReference type="Proteomes" id="UP000055024">
    <property type="component" value="Unassembled WGS sequence"/>
</dbReference>
<evidence type="ECO:0000256" key="2">
    <source>
        <dbReference type="SAM" id="Phobius"/>
    </source>
</evidence>
<feature type="transmembrane region" description="Helical" evidence="2">
    <location>
        <begin position="6"/>
        <end position="26"/>
    </location>
</feature>
<keyword evidence="2" id="KW-0472">Membrane</keyword>
<organism evidence="5 6">
    <name type="scientific">Trichinella zimbabwensis</name>
    <dbReference type="NCBI Taxonomy" id="268475"/>
    <lineage>
        <taxon>Eukaryota</taxon>
        <taxon>Metazoa</taxon>
        <taxon>Ecdysozoa</taxon>
        <taxon>Nematoda</taxon>
        <taxon>Enoplea</taxon>
        <taxon>Dorylaimia</taxon>
        <taxon>Trichinellida</taxon>
        <taxon>Trichinellidae</taxon>
        <taxon>Trichinella</taxon>
    </lineage>
</organism>
<evidence type="ECO:0000313" key="6">
    <source>
        <dbReference type="Proteomes" id="UP000055024"/>
    </source>
</evidence>
<proteinExistence type="inferred from homology"/>
<dbReference type="EMBL" id="JYDP01000060">
    <property type="protein sequence ID" value="KRZ10399.1"/>
    <property type="molecule type" value="Genomic_DNA"/>
</dbReference>
<name>A0A0V1HJ96_9BILA</name>
<dbReference type="GO" id="GO:0006631">
    <property type="term" value="P:fatty acid metabolic process"/>
    <property type="evidence" value="ECO:0007669"/>
    <property type="project" value="TreeGrafter"/>
</dbReference>
<evidence type="ECO:0000256" key="1">
    <source>
        <dbReference type="ARBA" id="ARBA00006432"/>
    </source>
</evidence>
<feature type="domain" description="AMP-dependent synthetase/ligase" evidence="3">
    <location>
        <begin position="69"/>
        <end position="403"/>
    </location>
</feature>
<dbReference type="GO" id="GO:0031956">
    <property type="term" value="F:medium-chain fatty acid-CoA ligase activity"/>
    <property type="evidence" value="ECO:0007669"/>
    <property type="project" value="TreeGrafter"/>
</dbReference>
<accession>A0A0V1HJ96</accession>
<dbReference type="Gene3D" id="3.40.50.12780">
    <property type="entry name" value="N-terminal domain of ligase-like"/>
    <property type="match status" value="1"/>
</dbReference>
<keyword evidence="5" id="KW-0436">Ligase</keyword>